<evidence type="ECO:0008006" key="6">
    <source>
        <dbReference type="Google" id="ProtNLM"/>
    </source>
</evidence>
<feature type="region of interest" description="Disordered" evidence="2">
    <location>
        <begin position="267"/>
        <end position="292"/>
    </location>
</feature>
<dbReference type="Proteomes" id="UP001549321">
    <property type="component" value="Unassembled WGS sequence"/>
</dbReference>
<accession>A0ABV2QXP6</accession>
<comment type="caution">
    <text evidence="4">The sequence shown here is derived from an EMBL/GenBank/DDBJ whole genome shotgun (WGS) entry which is preliminary data.</text>
</comment>
<feature type="signal peptide" evidence="3">
    <location>
        <begin position="1"/>
        <end position="36"/>
    </location>
</feature>
<evidence type="ECO:0000313" key="5">
    <source>
        <dbReference type="Proteomes" id="UP001549321"/>
    </source>
</evidence>
<evidence type="ECO:0000256" key="2">
    <source>
        <dbReference type="SAM" id="MobiDB-lite"/>
    </source>
</evidence>
<keyword evidence="1 3" id="KW-0732">Signal</keyword>
<feature type="chain" id="PRO_5045532399" description="DUF2092 domain-containing protein" evidence="3">
    <location>
        <begin position="37"/>
        <end position="292"/>
    </location>
</feature>
<dbReference type="Gene3D" id="2.50.20.10">
    <property type="entry name" value="Lipoprotein localisation LolA/LolB/LppX"/>
    <property type="match status" value="1"/>
</dbReference>
<evidence type="ECO:0000256" key="3">
    <source>
        <dbReference type="SAM" id="SignalP"/>
    </source>
</evidence>
<proteinExistence type="predicted"/>
<sequence length="292" mass="31324">MLEHASTPPKGWGRGRGMAIAAGVAMTLACFAPAWAQDAPQAADQNRQEAIGIVKRMAQYVGSETDITLSFDSELEVVTPQMEKLQFNSSGKAQIHRPDAFRLSRTGGYADVELIFDGKSVTVLDKNTNTYATEPLKGSIDEVIDKLRGDLMLDLPAADLMIADSFNALMADVVEAKHIGRGVIDGVACEHVAFRNHDTDWQLWVEVGERPVPCKMVITSKTVGGAPQYTIRITDWHSGSQFPAGTFTFAPPAGAKKVDFKQLADVDEIPSSGATPTDMTPANGAATSGESK</sequence>
<dbReference type="PIRSF" id="PIRSF012443">
    <property type="entry name" value="UCP012443"/>
    <property type="match status" value="1"/>
</dbReference>
<dbReference type="InterPro" id="IPR019207">
    <property type="entry name" value="DUF2092"/>
</dbReference>
<keyword evidence="5" id="KW-1185">Reference proteome</keyword>
<evidence type="ECO:0000256" key="1">
    <source>
        <dbReference type="ARBA" id="ARBA00022729"/>
    </source>
</evidence>
<dbReference type="SUPFAM" id="SSF89392">
    <property type="entry name" value="Prokaryotic lipoproteins and lipoprotein localization factors"/>
    <property type="match status" value="1"/>
</dbReference>
<feature type="compositionally biased region" description="Polar residues" evidence="2">
    <location>
        <begin position="272"/>
        <end position="292"/>
    </location>
</feature>
<name>A0ABV2QXP6_9HYPH</name>
<dbReference type="InterPro" id="IPR029046">
    <property type="entry name" value="LolA/LolB/LppX"/>
</dbReference>
<dbReference type="Pfam" id="PF09865">
    <property type="entry name" value="DUF2092"/>
    <property type="match status" value="1"/>
</dbReference>
<dbReference type="EMBL" id="JBEPSM010000001">
    <property type="protein sequence ID" value="MET4633175.1"/>
    <property type="molecule type" value="Genomic_DNA"/>
</dbReference>
<organism evidence="4 5">
    <name type="scientific">Kaistia defluvii</name>
    <dbReference type="NCBI Taxonomy" id="410841"/>
    <lineage>
        <taxon>Bacteria</taxon>
        <taxon>Pseudomonadati</taxon>
        <taxon>Pseudomonadota</taxon>
        <taxon>Alphaproteobacteria</taxon>
        <taxon>Hyphomicrobiales</taxon>
        <taxon>Kaistiaceae</taxon>
        <taxon>Kaistia</taxon>
    </lineage>
</organism>
<protein>
    <recommendedName>
        <fullName evidence="6">DUF2092 domain-containing protein</fullName>
    </recommendedName>
</protein>
<reference evidence="4 5" key="1">
    <citation type="submission" date="2024-06" db="EMBL/GenBank/DDBJ databases">
        <title>Sorghum-associated microbial communities from plants grown in Nebraska, USA.</title>
        <authorList>
            <person name="Schachtman D."/>
        </authorList>
    </citation>
    <scope>NUCLEOTIDE SEQUENCE [LARGE SCALE GENOMIC DNA]</scope>
    <source>
        <strain evidence="4 5">3207</strain>
    </source>
</reference>
<evidence type="ECO:0000313" key="4">
    <source>
        <dbReference type="EMBL" id="MET4633175.1"/>
    </source>
</evidence>
<gene>
    <name evidence="4" type="ORF">ABIE08_001088</name>
</gene>